<feature type="domain" description="DNA mimic protein DMP19 C-terminal" evidence="1">
    <location>
        <begin position="39"/>
        <end position="155"/>
    </location>
</feature>
<dbReference type="InterPro" id="IPR025402">
    <property type="entry name" value="DMP19_C"/>
</dbReference>
<proteinExistence type="predicted"/>
<evidence type="ECO:0000259" key="1">
    <source>
        <dbReference type="Pfam" id="PF14300"/>
    </source>
</evidence>
<dbReference type="Gene3D" id="1.20.1420.60">
    <property type="match status" value="1"/>
</dbReference>
<reference evidence="2 3" key="1">
    <citation type="submission" date="2021-02" db="EMBL/GenBank/DDBJ databases">
        <title>Taxonomically Unique Crown Gall-Associated Xanthomonas Stains Have Deficiency in Virulence Repertories.</title>
        <authorList>
            <person name="Mafakheri H."/>
            <person name="Taghavi S.M."/>
            <person name="Dimkic I."/>
            <person name="Nemanja K."/>
            <person name="Osdaghi E."/>
        </authorList>
    </citation>
    <scope>NUCLEOTIDE SEQUENCE [LARGE SCALE GENOMIC DNA]</scope>
    <source>
        <strain evidence="2 3">FX4</strain>
    </source>
</reference>
<dbReference type="EMBL" id="JAFIWB010000019">
    <property type="protein sequence ID" value="MBN6103553.1"/>
    <property type="molecule type" value="Genomic_DNA"/>
</dbReference>
<protein>
    <submittedName>
        <fullName evidence="2">DMP19 family protein</fullName>
    </submittedName>
</protein>
<organism evidence="2 3">
    <name type="scientific">Xanthomonas bonasiae</name>
    <dbReference type="NCBI Taxonomy" id="2810351"/>
    <lineage>
        <taxon>Bacteria</taxon>
        <taxon>Pseudomonadati</taxon>
        <taxon>Pseudomonadota</taxon>
        <taxon>Gammaproteobacteria</taxon>
        <taxon>Lysobacterales</taxon>
        <taxon>Lysobacteraceae</taxon>
        <taxon>Xanthomonas</taxon>
    </lineage>
</organism>
<evidence type="ECO:0000313" key="2">
    <source>
        <dbReference type="EMBL" id="MBN6103553.1"/>
    </source>
</evidence>
<accession>A0ABS3B4M4</accession>
<evidence type="ECO:0000313" key="3">
    <source>
        <dbReference type="Proteomes" id="UP000695802"/>
    </source>
</evidence>
<name>A0ABS3B4M4_9XANT</name>
<dbReference type="RefSeq" id="WP_206230316.1">
    <property type="nucleotide sequence ID" value="NZ_JAFIWB010000019.1"/>
</dbReference>
<dbReference type="Proteomes" id="UP000695802">
    <property type="component" value="Unassembled WGS sequence"/>
</dbReference>
<gene>
    <name evidence="2" type="ORF">JR064_15395</name>
</gene>
<dbReference type="Pfam" id="PF14300">
    <property type="entry name" value="DMP19"/>
    <property type="match status" value="1"/>
</dbReference>
<sequence>MEIMRFADAVELDEPAYAVFKAALGVVFDKGDGVTEHIDRLSPEARLVYLLWCFDGEIHNGGFDQLFTNSLGNHCLEILGHLQTIGAGKSHDLLSKAVSWFPNSTPSRDRQVRWSQRESFSDTPEYEAELDRLDAEFYKYEDNLGSLLNSYVAEHPNASIRA</sequence>
<comment type="caution">
    <text evidence="2">The sequence shown here is derived from an EMBL/GenBank/DDBJ whole genome shotgun (WGS) entry which is preliminary data.</text>
</comment>
<keyword evidence="3" id="KW-1185">Reference proteome</keyword>